<dbReference type="RefSeq" id="WP_013766829.1">
    <property type="nucleotide sequence ID" value="NC_015510.1"/>
</dbReference>
<dbReference type="Pfam" id="PF04151">
    <property type="entry name" value="PPC"/>
    <property type="match status" value="1"/>
</dbReference>
<gene>
    <name evidence="2" type="ordered locus">Halhy_4450</name>
</gene>
<dbReference type="Gene3D" id="2.60.120.380">
    <property type="match status" value="3"/>
</dbReference>
<protein>
    <submittedName>
        <fullName evidence="2">Peptidase domain protein</fullName>
    </submittedName>
</protein>
<dbReference type="InterPro" id="IPR007110">
    <property type="entry name" value="Ig-like_dom"/>
</dbReference>
<dbReference type="NCBIfam" id="TIGR04183">
    <property type="entry name" value="Por_Secre_tail"/>
    <property type="match status" value="1"/>
</dbReference>
<reference key="2">
    <citation type="submission" date="2011-04" db="EMBL/GenBank/DDBJ databases">
        <title>Complete sequence of chromosome of Haliscomenobacter hydrossis DSM 1100.</title>
        <authorList>
            <consortium name="US DOE Joint Genome Institute (JGI-PGF)"/>
            <person name="Lucas S."/>
            <person name="Han J."/>
            <person name="Lapidus A."/>
            <person name="Bruce D."/>
            <person name="Goodwin L."/>
            <person name="Pitluck S."/>
            <person name="Peters L."/>
            <person name="Kyrpides N."/>
            <person name="Mavromatis K."/>
            <person name="Ivanova N."/>
            <person name="Ovchinnikova G."/>
            <person name="Pagani I."/>
            <person name="Daligault H."/>
            <person name="Detter J.C."/>
            <person name="Han C."/>
            <person name="Land M."/>
            <person name="Hauser L."/>
            <person name="Markowitz V."/>
            <person name="Cheng J.-F."/>
            <person name="Hugenholtz P."/>
            <person name="Woyke T."/>
            <person name="Wu D."/>
            <person name="Verbarg S."/>
            <person name="Frueling A."/>
            <person name="Brambilla E."/>
            <person name="Klenk H.-P."/>
            <person name="Eisen J.A."/>
        </authorList>
    </citation>
    <scope>NUCLEOTIDE SEQUENCE</scope>
    <source>
        <strain>DSM 1100</strain>
    </source>
</reference>
<dbReference type="KEGG" id="hhy:Halhy_4450"/>
<name>F4KS46_HALH1</name>
<dbReference type="InterPro" id="IPR044023">
    <property type="entry name" value="Ig_7"/>
</dbReference>
<dbReference type="EMBL" id="CP002691">
    <property type="protein sequence ID" value="AEE52291.1"/>
    <property type="molecule type" value="Genomic_DNA"/>
</dbReference>
<dbReference type="eggNOG" id="COG3745">
    <property type="taxonomic scope" value="Bacteria"/>
</dbReference>
<dbReference type="InterPro" id="IPR026444">
    <property type="entry name" value="Secre_tail"/>
</dbReference>
<dbReference type="SUPFAM" id="SSF89260">
    <property type="entry name" value="Collagen-binding domain"/>
    <property type="match status" value="2"/>
</dbReference>
<feature type="domain" description="Ig-like" evidence="1">
    <location>
        <begin position="935"/>
        <end position="1015"/>
    </location>
</feature>
<keyword evidence="3" id="KW-1185">Reference proteome</keyword>
<dbReference type="Proteomes" id="UP000008461">
    <property type="component" value="Chromosome"/>
</dbReference>
<evidence type="ECO:0000313" key="3">
    <source>
        <dbReference type="Proteomes" id="UP000008461"/>
    </source>
</evidence>
<dbReference type="InterPro" id="IPR007280">
    <property type="entry name" value="Peptidase_C_arc/bac"/>
</dbReference>
<dbReference type="PROSITE" id="PS50835">
    <property type="entry name" value="IG_LIKE"/>
    <property type="match status" value="1"/>
</dbReference>
<dbReference type="OrthoDB" id="9765926at2"/>
<accession>F4KS46</accession>
<dbReference type="STRING" id="760192.Halhy_4450"/>
<dbReference type="Pfam" id="PF18962">
    <property type="entry name" value="Por_Secre_tail"/>
    <property type="match status" value="1"/>
</dbReference>
<sequence length="1355" mass="148113">MRLHILALFCCFVAAYSLRGQTICTKARTIQCGTTYKDSTDFETSLIDNYQCEEGSSLGRERVYKFNLIQQREVYISLQIEETGVNLDLFLLSSCTLSSGACVGYSASNTKKEFLVQSLDAGTYYIVVDAKLAETIGSFRLKITCEDNICKRASSSIICGEYKAKENLGLAFNLINEYPGCQNKVYAGPEKIYQIDPGSGSSIQVGFHVDTTSKKDFDLFLVQVDETCYEVTCLAQAKASAIKGSKYLFSDQLGSGTYYLIVDSQEFYSSGEFSIDVSCADLPCSGLTAINCRAPLVGTTSVSARDRSKVSLYRVRQENTPEKYYPGHSGPEKIYSFEVFEPQNVTLKLSQPNEPKPKDLNLFVLKSCNKLDAVAASASRGNGTETLTVFLNPGTYYAVVDQFLGADAYKFSLDIQFTQACTNICDYGGAFISRGTTFSNELSRSEVAPILLYEDQCVKDAFGNFSAGGKRLYADVFLFHNEEAQSTIVLTLNAGNGTQNIRGFILRCDSTAKTNCLGFTENGSLNLGPSAAGFYYVVILGTQNIPYTFSITPMGVCQSNPESIPLNTNITRTVSGKENDFSIGGNGFNGYNNCYNGARSYQGEDIEFQFTIHSNVLVNISLSSNAAMGLFLYGYICGKGCLDYTQTSTGGGNGEIVDFPLSPGTYYLVVDKNDPAAENGEFSISIKTRPATAPPFFLAYDPLNSNCVQSKRKGHSVEINKKGAASQLTASDKLYLFPEQLSPQARAVEMYWDPNTSTEKMKIDELRMDSLGDAQKCGFRDRDSIFILVETNDKDQQYIQEILPEYTVPLPSNAVTAKGIYKPGGVSLIQAFRFIRPSHFSLSTTQLVVNPNEDVTQSIAVKTNVRFKVEVEPAVDYIQIIDHQSSYPAEAGEIKFSIAKNSNGNAREPVKLIFTSLGTPAYRTEVLLLEKQCVPFVASIVSSAPTTLCPGNSITLRASVNNGSVSDYIYTWSNGSTDSFIEFEDLTTGTSQYTLTITPKNESICEVKPLTQTITVLTRPNAPVPIKSEVGVCNGQLAPLLTVAPQAGVTTNWYNSANEPLQPIDAIRYLPRVREPGVYLYYVEAKSSAGCVSTERVPIKLIMYPKFTLANDAIEQDISCKGGNDGVLNVSLKEEVNSNITYRWSDGGEGSRRTGLKAGPYTVTLSFGPNCVQEFSAVVSEPDSLKIAVKSIKADTSSKNTGAIEVAVNGGTPPYGYKWIRAGQTFSTTQNLVKASTGPYQLEVRDQKQCVRLSPIINIPRVVVSSSMEHPWAARISVSPNPTDGVINLAFDLPERMEVAPEIFNALGELVVKLPRQWVLKGGVQTEIKGVESGIYFVKVGFEEGVVVKRVLVVR</sequence>
<evidence type="ECO:0000313" key="2">
    <source>
        <dbReference type="EMBL" id="AEE52291.1"/>
    </source>
</evidence>
<organism evidence="2 3">
    <name type="scientific">Haliscomenobacter hydrossis (strain ATCC 27775 / DSM 1100 / LMG 10767 / O)</name>
    <dbReference type="NCBI Taxonomy" id="760192"/>
    <lineage>
        <taxon>Bacteria</taxon>
        <taxon>Pseudomonadati</taxon>
        <taxon>Bacteroidota</taxon>
        <taxon>Saprospiria</taxon>
        <taxon>Saprospirales</taxon>
        <taxon>Haliscomenobacteraceae</taxon>
        <taxon>Haliscomenobacter</taxon>
    </lineage>
</organism>
<dbReference type="HOGENOM" id="CLU_257378_0_0_10"/>
<proteinExistence type="predicted"/>
<dbReference type="Pfam" id="PF19081">
    <property type="entry name" value="Ig_7"/>
    <property type="match status" value="1"/>
</dbReference>
<evidence type="ECO:0000259" key="1">
    <source>
        <dbReference type="PROSITE" id="PS50835"/>
    </source>
</evidence>
<reference evidence="2 3" key="1">
    <citation type="journal article" date="2011" name="Stand. Genomic Sci.">
        <title>Complete genome sequence of Haliscomenobacter hydrossis type strain (O).</title>
        <authorList>
            <consortium name="US DOE Joint Genome Institute (JGI-PGF)"/>
            <person name="Daligault H."/>
            <person name="Lapidus A."/>
            <person name="Zeytun A."/>
            <person name="Nolan M."/>
            <person name="Lucas S."/>
            <person name="Del Rio T.G."/>
            <person name="Tice H."/>
            <person name="Cheng J.F."/>
            <person name="Tapia R."/>
            <person name="Han C."/>
            <person name="Goodwin L."/>
            <person name="Pitluck S."/>
            <person name="Liolios K."/>
            <person name="Pagani I."/>
            <person name="Ivanova N."/>
            <person name="Huntemann M."/>
            <person name="Mavromatis K."/>
            <person name="Mikhailova N."/>
            <person name="Pati A."/>
            <person name="Chen A."/>
            <person name="Palaniappan K."/>
            <person name="Land M."/>
            <person name="Hauser L."/>
            <person name="Brambilla E.M."/>
            <person name="Rohde M."/>
            <person name="Verbarg S."/>
            <person name="Goker M."/>
            <person name="Bristow J."/>
            <person name="Eisen J.A."/>
            <person name="Markowitz V."/>
            <person name="Hugenholtz P."/>
            <person name="Kyrpides N.C."/>
            <person name="Klenk H.P."/>
            <person name="Woyke T."/>
        </authorList>
    </citation>
    <scope>NUCLEOTIDE SEQUENCE [LARGE SCALE GENOMIC DNA]</scope>
    <source>
        <strain evidence="3">ATCC 27775 / DSM 1100 / LMG 10767 / O</strain>
    </source>
</reference>